<name>A0ABC8U6W9_9AQUA</name>
<organism evidence="2 3">
    <name type="scientific">Ilex paraguariensis</name>
    <name type="common">yerba mate</name>
    <dbReference type="NCBI Taxonomy" id="185542"/>
    <lineage>
        <taxon>Eukaryota</taxon>
        <taxon>Viridiplantae</taxon>
        <taxon>Streptophyta</taxon>
        <taxon>Embryophyta</taxon>
        <taxon>Tracheophyta</taxon>
        <taxon>Spermatophyta</taxon>
        <taxon>Magnoliopsida</taxon>
        <taxon>eudicotyledons</taxon>
        <taxon>Gunneridae</taxon>
        <taxon>Pentapetalae</taxon>
        <taxon>asterids</taxon>
        <taxon>campanulids</taxon>
        <taxon>Aquifoliales</taxon>
        <taxon>Aquifoliaceae</taxon>
        <taxon>Ilex</taxon>
    </lineage>
</organism>
<feature type="region of interest" description="Disordered" evidence="1">
    <location>
        <begin position="1"/>
        <end position="34"/>
    </location>
</feature>
<sequence length="71" mass="8182">KKNREEVKDEEEEKNQKIRRKRGGEEVEKEKNEKTYLRHLSRRITKATACSHILAFPSSPTAASPGLFQAT</sequence>
<keyword evidence="3" id="KW-1185">Reference proteome</keyword>
<proteinExistence type="predicted"/>
<dbReference type="Proteomes" id="UP001642360">
    <property type="component" value="Unassembled WGS sequence"/>
</dbReference>
<feature type="compositionally biased region" description="Basic and acidic residues" evidence="1">
    <location>
        <begin position="23"/>
        <end position="34"/>
    </location>
</feature>
<gene>
    <name evidence="2" type="ORF">ILEXP_LOCUS47090</name>
</gene>
<accession>A0ABC8U6W9</accession>
<dbReference type="AlphaFoldDB" id="A0ABC8U6W9"/>
<reference evidence="2 3" key="1">
    <citation type="submission" date="2024-02" db="EMBL/GenBank/DDBJ databases">
        <authorList>
            <person name="Vignale AGUSTIN F."/>
            <person name="Sosa J E."/>
            <person name="Modenutti C."/>
        </authorList>
    </citation>
    <scope>NUCLEOTIDE SEQUENCE [LARGE SCALE GENOMIC DNA]</scope>
</reference>
<dbReference type="EMBL" id="CAUOFW020007000">
    <property type="protein sequence ID" value="CAK9177221.1"/>
    <property type="molecule type" value="Genomic_DNA"/>
</dbReference>
<feature type="non-terminal residue" evidence="2">
    <location>
        <position position="1"/>
    </location>
</feature>
<evidence type="ECO:0000313" key="2">
    <source>
        <dbReference type="EMBL" id="CAK9177221.1"/>
    </source>
</evidence>
<evidence type="ECO:0000256" key="1">
    <source>
        <dbReference type="SAM" id="MobiDB-lite"/>
    </source>
</evidence>
<evidence type="ECO:0000313" key="3">
    <source>
        <dbReference type="Proteomes" id="UP001642360"/>
    </source>
</evidence>
<comment type="caution">
    <text evidence="2">The sequence shown here is derived from an EMBL/GenBank/DDBJ whole genome shotgun (WGS) entry which is preliminary data.</text>
</comment>
<protein>
    <submittedName>
        <fullName evidence="2">Uncharacterized protein</fullName>
    </submittedName>
</protein>